<accession>A0A9W7YGP8</accession>
<gene>
    <name evidence="2" type="ORF">LPJ61_001298</name>
</gene>
<dbReference type="PANTHER" id="PTHR22100">
    <property type="entry name" value="WINGS APART-LIKE PROTEIN HOMOLOG"/>
    <property type="match status" value="1"/>
</dbReference>
<evidence type="ECO:0000313" key="2">
    <source>
        <dbReference type="EMBL" id="KAJ1733989.1"/>
    </source>
</evidence>
<feature type="compositionally biased region" description="Polar residues" evidence="1">
    <location>
        <begin position="27"/>
        <end position="43"/>
    </location>
</feature>
<evidence type="ECO:0008006" key="4">
    <source>
        <dbReference type="Google" id="ProtNLM"/>
    </source>
</evidence>
<reference evidence="2" key="1">
    <citation type="submission" date="2022-07" db="EMBL/GenBank/DDBJ databases">
        <title>Phylogenomic reconstructions and comparative analyses of Kickxellomycotina fungi.</title>
        <authorList>
            <person name="Reynolds N.K."/>
            <person name="Stajich J.E."/>
            <person name="Barry K."/>
            <person name="Grigoriev I.V."/>
            <person name="Crous P."/>
            <person name="Smith M.E."/>
        </authorList>
    </citation>
    <scope>NUCLEOTIDE SEQUENCE</scope>
    <source>
        <strain evidence="2">BCRC 34381</strain>
    </source>
</reference>
<name>A0A9W7YGP8_9FUNG</name>
<feature type="region of interest" description="Disordered" evidence="1">
    <location>
        <begin position="341"/>
        <end position="361"/>
    </location>
</feature>
<feature type="region of interest" description="Disordered" evidence="1">
    <location>
        <begin position="74"/>
        <end position="117"/>
    </location>
</feature>
<dbReference type="AlphaFoldDB" id="A0A9W7YGP8"/>
<dbReference type="InterPro" id="IPR011989">
    <property type="entry name" value="ARM-like"/>
</dbReference>
<protein>
    <recommendedName>
        <fullName evidence="4">Wings apart-like protein C-terminal domain-containing protein</fullName>
    </recommendedName>
</protein>
<dbReference type="PANTHER" id="PTHR22100:SF13">
    <property type="entry name" value="WINGS APART-LIKE PROTEIN HOMOLOG"/>
    <property type="match status" value="1"/>
</dbReference>
<sequence>MARHGKAAASASAGSPPLPTSPIGPSVATSKRLQSRAFSQNVVYTYGRSRDEEDDDLVLGFSRALGMPRFGEAHSRPLLAGPETEEPNDSLDIPSQGGAGRMSDRQPAGGGASRPRALGPLFEALGRESNSDRPTSPEPFKRRLGDALRGFGTRAAGHMAGACVRLLELLADGQFREELLASKHGVATLLSGMHRTRQDPMVRSTIVLVIAVAFDRAALMQALVFERHALEIVAEILKSIPEHDVLAVRNPADFATDDHHRCVAHICSLARGLRLVEESLPVSTYNLALAALHVFTRSDDAAFLAMAPLLRSEMHESGCLGLIAGHVFGSSIPQLVKPSSRLPGVAPAAEPGSSGLPMSRAADDVTDDMWMEFDLPEEGKDVSAALATAAAGIPAHASRPAGTASRDRSVHDALLREPGSSGPTPASLALELEILQFCATASAESQSEILATAGCISAPLELLAMSQQAAVQQQAATETAVPTAALEAAVLVLQLLVNLSNGSTEFCSRFVACDGFGIVAKNIVVVSQAHAAWPSSPGTSGAALSPRRRKLAEEAGDLRYDMLLVTSALLTNIVHADPSCMVHISRVRQSPLCRLNKRCFPECCCAGRTPLVALLARAFMSCHSAAGSAEASIAAGYLAVLLGFLLRESDHTSSEAIREQLPRRDVAVIATHIERFIHISGAVNRRFAGLLGGTQFADSAIQHDLSRLALPAGARRRHSASENGAVGMPMSSSTSGAASAMATTLRAIIDTLSTV</sequence>
<dbReference type="Proteomes" id="UP001143981">
    <property type="component" value="Unassembled WGS sequence"/>
</dbReference>
<evidence type="ECO:0000313" key="3">
    <source>
        <dbReference type="Proteomes" id="UP001143981"/>
    </source>
</evidence>
<comment type="caution">
    <text evidence="2">The sequence shown here is derived from an EMBL/GenBank/DDBJ whole genome shotgun (WGS) entry which is preliminary data.</text>
</comment>
<dbReference type="OrthoDB" id="78088at2759"/>
<proteinExistence type="predicted"/>
<organism evidence="2 3">
    <name type="scientific">Coemansia biformis</name>
    <dbReference type="NCBI Taxonomy" id="1286918"/>
    <lineage>
        <taxon>Eukaryota</taxon>
        <taxon>Fungi</taxon>
        <taxon>Fungi incertae sedis</taxon>
        <taxon>Zoopagomycota</taxon>
        <taxon>Kickxellomycotina</taxon>
        <taxon>Kickxellomycetes</taxon>
        <taxon>Kickxellales</taxon>
        <taxon>Kickxellaceae</taxon>
        <taxon>Coemansia</taxon>
    </lineage>
</organism>
<dbReference type="EMBL" id="JANBOI010000103">
    <property type="protein sequence ID" value="KAJ1733989.1"/>
    <property type="molecule type" value="Genomic_DNA"/>
</dbReference>
<keyword evidence="3" id="KW-1185">Reference proteome</keyword>
<feature type="region of interest" description="Disordered" evidence="1">
    <location>
        <begin position="1"/>
        <end position="49"/>
    </location>
</feature>
<dbReference type="InterPro" id="IPR039874">
    <property type="entry name" value="WAPL"/>
</dbReference>
<evidence type="ECO:0000256" key="1">
    <source>
        <dbReference type="SAM" id="MobiDB-lite"/>
    </source>
</evidence>
<dbReference type="Gene3D" id="1.25.10.10">
    <property type="entry name" value="Leucine-rich Repeat Variant"/>
    <property type="match status" value="1"/>
</dbReference>